<dbReference type="EC" id="2.4.1.182" evidence="2"/>
<evidence type="ECO:0000256" key="5">
    <source>
        <dbReference type="ARBA" id="ARBA00022556"/>
    </source>
</evidence>
<evidence type="ECO:0000256" key="4">
    <source>
        <dbReference type="ARBA" id="ARBA00022516"/>
    </source>
</evidence>
<dbReference type="GO" id="GO:0009245">
    <property type="term" value="P:lipid A biosynthetic process"/>
    <property type="evidence" value="ECO:0007669"/>
    <property type="project" value="UniProtKB-KW"/>
</dbReference>
<keyword evidence="8" id="KW-0443">Lipid metabolism</keyword>
<evidence type="ECO:0000256" key="7">
    <source>
        <dbReference type="ARBA" id="ARBA00022679"/>
    </source>
</evidence>
<reference evidence="10 11" key="1">
    <citation type="journal article" date="2013" name="Mar. Genomics">
        <title>Expression of sulfatases in Rhodopirellula baltica and the diversity of sulfatases in the genus Rhodopirellula.</title>
        <authorList>
            <person name="Wegner C.E."/>
            <person name="Richter-Heitmann T."/>
            <person name="Klindworth A."/>
            <person name="Klockow C."/>
            <person name="Richter M."/>
            <person name="Achstetter T."/>
            <person name="Glockner F.O."/>
            <person name="Harder J."/>
        </authorList>
    </citation>
    <scope>NUCLEOTIDE SEQUENCE [LARGE SCALE GENOMIC DNA]</scope>
    <source>
        <strain evidence="10 11">SH398</strain>
    </source>
</reference>
<dbReference type="SUPFAM" id="SSF53756">
    <property type="entry name" value="UDP-Glycosyltransferase/glycogen phosphorylase"/>
    <property type="match status" value="1"/>
</dbReference>
<dbReference type="GO" id="GO:0016020">
    <property type="term" value="C:membrane"/>
    <property type="evidence" value="ECO:0007669"/>
    <property type="project" value="GOC"/>
</dbReference>
<name>M5SQ36_9BACT</name>
<evidence type="ECO:0000256" key="1">
    <source>
        <dbReference type="ARBA" id="ARBA00002056"/>
    </source>
</evidence>
<dbReference type="STRING" id="1263868.RESH_01026"/>
<comment type="caution">
    <text evidence="10">The sequence shown here is derived from an EMBL/GenBank/DDBJ whole genome shotgun (WGS) entry which is preliminary data.</text>
</comment>
<dbReference type="EMBL" id="ANOF01000039">
    <property type="protein sequence ID" value="EMI28349.1"/>
    <property type="molecule type" value="Genomic_DNA"/>
</dbReference>
<comment type="catalytic activity">
    <reaction evidence="9">
        <text>a lipid X + a UDP-2-N,3-O-bis[(3R)-3-hydroxyacyl]-alpha-D-glucosamine = a lipid A disaccharide + UDP + H(+)</text>
        <dbReference type="Rhea" id="RHEA:67828"/>
        <dbReference type="ChEBI" id="CHEBI:15378"/>
        <dbReference type="ChEBI" id="CHEBI:58223"/>
        <dbReference type="ChEBI" id="CHEBI:137748"/>
        <dbReference type="ChEBI" id="CHEBI:176338"/>
        <dbReference type="ChEBI" id="CHEBI:176343"/>
        <dbReference type="EC" id="2.4.1.182"/>
    </reaction>
</comment>
<sequence length="429" mass="48373">MNFAPRSPGTVTRDQDHFFSVGEPSGDQHAARLIRQLANPGGLAMRNDERIICRGFGGPSMLAAGCRVDLDLTRHAVVGIVEVLPKLREFFRFADQAEDIFRSGSVDSVVLVDFPGFNWHIAKRAKKYGIPVHYYCPPQLWAWGAWRVRKMKRSVDHVVAVLPVEQQFFNQHQIPVSLVGHPFFDAVAEQKLDTAVMRRFHSQQNSGERIVAVLPGSRDHEVRSNFPIQLETIRRLDRELSESGESVRFAVAAYRDKQCLWCREQLSEEDKNLPIDFYVDCTSEIIETAHCAMMVSGSVSLELLARETPAAVIYRVGRILHAVGKRVLKIDSVTLPNLMAGRKLFPEFISVGDPAPAVDFLTETMRAMLQDSFYYAKIRRDLQNLRNEHASPGASQRAAELLRSKLFGDLETLPEKNSLGMQTQMRDAA</sequence>
<dbReference type="InterPro" id="IPR003835">
    <property type="entry name" value="Glyco_trans_19"/>
</dbReference>
<dbReference type="Proteomes" id="UP000011996">
    <property type="component" value="Unassembled WGS sequence"/>
</dbReference>
<dbReference type="Pfam" id="PF02684">
    <property type="entry name" value="LpxB"/>
    <property type="match status" value="1"/>
</dbReference>
<keyword evidence="7" id="KW-0808">Transferase</keyword>
<evidence type="ECO:0000313" key="10">
    <source>
        <dbReference type="EMBL" id="EMI28349.1"/>
    </source>
</evidence>
<protein>
    <recommendedName>
        <fullName evidence="3">Lipid-A-disaccharide synthase</fullName>
        <ecNumber evidence="2">2.4.1.182</ecNumber>
    </recommendedName>
</protein>
<dbReference type="PANTHER" id="PTHR30372">
    <property type="entry name" value="LIPID-A-DISACCHARIDE SYNTHASE"/>
    <property type="match status" value="1"/>
</dbReference>
<dbReference type="AlphaFoldDB" id="M5SQ36"/>
<keyword evidence="6" id="KW-0328">Glycosyltransferase</keyword>
<evidence type="ECO:0000313" key="11">
    <source>
        <dbReference type="Proteomes" id="UP000011996"/>
    </source>
</evidence>
<evidence type="ECO:0000256" key="8">
    <source>
        <dbReference type="ARBA" id="ARBA00023098"/>
    </source>
</evidence>
<comment type="function">
    <text evidence="1">Condensation of UDP-2,3-diacylglucosamine and 2,3-diacylglucosamine-1-phosphate to form lipid A disaccharide, a precursor of lipid A, a phosphorylated glycolipid that anchors the lipopolysaccharide to the outer membrane of the cell.</text>
</comment>
<evidence type="ECO:0000256" key="3">
    <source>
        <dbReference type="ARBA" id="ARBA00020902"/>
    </source>
</evidence>
<dbReference type="RefSeq" id="WP_008664284.1">
    <property type="nucleotide sequence ID" value="NZ_ANOF01000039.1"/>
</dbReference>
<dbReference type="PATRIC" id="fig|1263868.3.peg.1107"/>
<dbReference type="OrthoDB" id="9801642at2"/>
<evidence type="ECO:0000256" key="9">
    <source>
        <dbReference type="ARBA" id="ARBA00048975"/>
    </source>
</evidence>
<gene>
    <name evidence="10" type="ORF">RESH_01026</name>
</gene>
<organism evidence="10 11">
    <name type="scientific">Rhodopirellula europaea SH398</name>
    <dbReference type="NCBI Taxonomy" id="1263868"/>
    <lineage>
        <taxon>Bacteria</taxon>
        <taxon>Pseudomonadati</taxon>
        <taxon>Planctomycetota</taxon>
        <taxon>Planctomycetia</taxon>
        <taxon>Pirellulales</taxon>
        <taxon>Pirellulaceae</taxon>
        <taxon>Rhodopirellula</taxon>
    </lineage>
</organism>
<proteinExistence type="predicted"/>
<accession>M5SQ36</accession>
<dbReference type="GO" id="GO:0005543">
    <property type="term" value="F:phospholipid binding"/>
    <property type="evidence" value="ECO:0007669"/>
    <property type="project" value="TreeGrafter"/>
</dbReference>
<dbReference type="PANTHER" id="PTHR30372:SF4">
    <property type="entry name" value="LIPID-A-DISACCHARIDE SYNTHASE, MITOCHONDRIAL-RELATED"/>
    <property type="match status" value="1"/>
</dbReference>
<evidence type="ECO:0000256" key="6">
    <source>
        <dbReference type="ARBA" id="ARBA00022676"/>
    </source>
</evidence>
<evidence type="ECO:0000256" key="2">
    <source>
        <dbReference type="ARBA" id="ARBA00012687"/>
    </source>
</evidence>
<keyword evidence="4" id="KW-0444">Lipid biosynthesis</keyword>
<keyword evidence="5" id="KW-0441">Lipid A biosynthesis</keyword>
<dbReference type="GO" id="GO:0008915">
    <property type="term" value="F:lipid-A-disaccharide synthase activity"/>
    <property type="evidence" value="ECO:0007669"/>
    <property type="project" value="UniProtKB-EC"/>
</dbReference>